<keyword evidence="1" id="KW-0493">Microtubule</keyword>
<feature type="compositionally biased region" description="Low complexity" evidence="5">
    <location>
        <begin position="348"/>
        <end position="361"/>
    </location>
</feature>
<evidence type="ECO:0000313" key="8">
    <source>
        <dbReference type="Proteomes" id="UP000322667"/>
    </source>
</evidence>
<dbReference type="GO" id="GO:0005524">
    <property type="term" value="F:ATP binding"/>
    <property type="evidence" value="ECO:0007669"/>
    <property type="project" value="UniProtKB-UniRule"/>
</dbReference>
<dbReference type="Pfam" id="PF00225">
    <property type="entry name" value="Kinesin"/>
    <property type="match status" value="1"/>
</dbReference>
<dbReference type="InterPro" id="IPR027417">
    <property type="entry name" value="P-loop_NTPase"/>
</dbReference>
<dbReference type="PANTHER" id="PTHR47969:SF9">
    <property type="entry name" value="KINESIN-LIKE PROTEIN"/>
    <property type="match status" value="1"/>
</dbReference>
<dbReference type="GO" id="GO:0003777">
    <property type="term" value="F:microtubule motor activity"/>
    <property type="evidence" value="ECO:0007669"/>
    <property type="project" value="InterPro"/>
</dbReference>
<protein>
    <recommendedName>
        <fullName evidence="6">Kinesin motor domain-containing protein</fullName>
    </recommendedName>
</protein>
<gene>
    <name evidence="7" type="ORF">ES332_A12G291400v1</name>
</gene>
<dbReference type="Gene3D" id="3.40.850.10">
    <property type="entry name" value="Kinesin motor domain"/>
    <property type="match status" value="1"/>
</dbReference>
<dbReference type="InterPro" id="IPR010994">
    <property type="entry name" value="RuvA_2-like"/>
</dbReference>
<proteinExistence type="inferred from homology"/>
<dbReference type="InterPro" id="IPR027640">
    <property type="entry name" value="Kinesin-like_fam"/>
</dbReference>
<feature type="region of interest" description="Disordered" evidence="5">
    <location>
        <begin position="333"/>
        <end position="373"/>
    </location>
</feature>
<dbReference type="GO" id="GO:0005874">
    <property type="term" value="C:microtubule"/>
    <property type="evidence" value="ECO:0007669"/>
    <property type="project" value="UniProtKB-KW"/>
</dbReference>
<feature type="domain" description="Kinesin motor" evidence="6">
    <location>
        <begin position="8"/>
        <end position="333"/>
    </location>
</feature>
<dbReference type="FunFam" id="1.10.150.280:FF:000003">
    <property type="entry name" value="Kinesin-like protein KIN-10C"/>
    <property type="match status" value="1"/>
</dbReference>
<evidence type="ECO:0000256" key="1">
    <source>
        <dbReference type="ARBA" id="ARBA00022701"/>
    </source>
</evidence>
<accession>A0A5D2N413</accession>
<dbReference type="SUPFAM" id="SSF52540">
    <property type="entry name" value="P-loop containing nucleoside triphosphate hydrolases"/>
    <property type="match status" value="1"/>
</dbReference>
<dbReference type="PANTHER" id="PTHR47969">
    <property type="entry name" value="CHROMOSOME-ASSOCIATED KINESIN KIF4A-RELATED"/>
    <property type="match status" value="1"/>
</dbReference>
<dbReference type="Proteomes" id="UP000322667">
    <property type="component" value="Chromosome A12"/>
</dbReference>
<dbReference type="Pfam" id="PF12836">
    <property type="entry name" value="HHH_3"/>
    <property type="match status" value="1"/>
</dbReference>
<keyword evidence="2 4" id="KW-0505">Motor protein</keyword>
<keyword evidence="8" id="KW-1185">Reference proteome</keyword>
<evidence type="ECO:0000313" key="7">
    <source>
        <dbReference type="EMBL" id="TYH98173.1"/>
    </source>
</evidence>
<dbReference type="GO" id="GO:0005875">
    <property type="term" value="C:microtubule associated complex"/>
    <property type="evidence" value="ECO:0007669"/>
    <property type="project" value="TreeGrafter"/>
</dbReference>
<evidence type="ECO:0000256" key="2">
    <source>
        <dbReference type="ARBA" id="ARBA00023175"/>
    </source>
</evidence>
<name>A0A5D2N413_GOSTO</name>
<dbReference type="PRINTS" id="PR00380">
    <property type="entry name" value="KINESINHEAVY"/>
</dbReference>
<dbReference type="PROSITE" id="PS50067">
    <property type="entry name" value="KINESIN_MOTOR_2"/>
    <property type="match status" value="1"/>
</dbReference>
<dbReference type="AlphaFoldDB" id="A0A5D2N413"/>
<evidence type="ECO:0000256" key="3">
    <source>
        <dbReference type="ARBA" id="ARBA00061615"/>
    </source>
</evidence>
<evidence type="ECO:0000256" key="4">
    <source>
        <dbReference type="PROSITE-ProRule" id="PRU00283"/>
    </source>
</evidence>
<sequence length="782" mass="86809">MGQNRGRKARVIAKIKGFTDLETESVNEASGKWISVHRPKGDDSETVAVSFGDESTSSRKESYELDYCYDRSEGNDLIFSKEVKPLIEDVFNGYNATVVAYGARGSGKTFTIQGSERKPGLAVLAMAEILSIAEESSKLIAVSCYEILKDHAYDHLAPDRHEVLILEDVARGKIQLKGLSQVPVKSIEEFQKLYLSNQNSHKQSQKIIAEPHHRSHKGLIIHVFRGNESNALPFGKMNFVDLAGYEDAKRKSTGSVNLLENNKINKSIYALHNVVYALNANESHVPYRESKLTRILRDSLGGTNKILMITCLNSSFCQDSMYMANLASRSCKGSSKTIPDSTKKAKSMVRPMVVSSSSKSRLTGTVSATTSKPIGNRVRVPENKANVKASALKGRKLFDEACHSTKPKKVSQEESLPLENVSTITEHAIQKEESLPLENVSTITEHAIQKEEKDSSSISEVVVTHTQKHFPLQAFSAEESDMTVKATTQETKILDEEHFPLQAFSAEESDMTVKATTQENTTLDKEHFPLQAFSAEESDMTVKATTQETTTLDKEHFPLQAFGAEESDMTVKATTQETTTLDKVNVTDDDHNHDKATPNIDSNAKALSIEADQTIDKENNLLLVNKEASPPISARLQELSNNLKLLYSSTPSCVEIPPKTDVSFEGQVSTEALEPKTPEPRLLINDKSEIVDTSCNSWKTFSARSSRMKSSLVDEYLRFLNTASKEDLKRLKGIGEKRATYILELREESPEPFKDLDDLKEIGLSAKLIKGIMKKEIGELYN</sequence>
<evidence type="ECO:0000259" key="6">
    <source>
        <dbReference type="PROSITE" id="PS50067"/>
    </source>
</evidence>
<feature type="binding site" evidence="4">
    <location>
        <begin position="102"/>
        <end position="109"/>
    </location>
    <ligand>
        <name>ATP</name>
        <dbReference type="ChEBI" id="CHEBI:30616"/>
    </ligand>
</feature>
<dbReference type="Gene3D" id="1.10.150.280">
    <property type="entry name" value="AF1531-like domain"/>
    <property type="match status" value="1"/>
</dbReference>
<keyword evidence="4" id="KW-0067">ATP-binding</keyword>
<feature type="compositionally biased region" description="Polar residues" evidence="5">
    <location>
        <begin position="362"/>
        <end position="373"/>
    </location>
</feature>
<evidence type="ECO:0000256" key="5">
    <source>
        <dbReference type="SAM" id="MobiDB-lite"/>
    </source>
</evidence>
<dbReference type="GO" id="GO:0007018">
    <property type="term" value="P:microtubule-based movement"/>
    <property type="evidence" value="ECO:0007669"/>
    <property type="project" value="InterPro"/>
</dbReference>
<keyword evidence="4" id="KW-0547">Nucleotide-binding</keyword>
<dbReference type="InterPro" id="IPR001752">
    <property type="entry name" value="Kinesin_motor_dom"/>
</dbReference>
<dbReference type="SUPFAM" id="SSF47781">
    <property type="entry name" value="RuvA domain 2-like"/>
    <property type="match status" value="1"/>
</dbReference>
<dbReference type="GO" id="GO:0051231">
    <property type="term" value="P:spindle elongation"/>
    <property type="evidence" value="ECO:0007669"/>
    <property type="project" value="TreeGrafter"/>
</dbReference>
<comment type="similarity">
    <text evidence="3">Belongs to the TRAFAC class myosin-kinesin ATPase superfamily. Kinesin family. KIN-10 subfamily.</text>
</comment>
<dbReference type="GO" id="GO:0007052">
    <property type="term" value="P:mitotic spindle organization"/>
    <property type="evidence" value="ECO:0007669"/>
    <property type="project" value="TreeGrafter"/>
</dbReference>
<dbReference type="SMART" id="SM00129">
    <property type="entry name" value="KISc"/>
    <property type="match status" value="1"/>
</dbReference>
<reference evidence="7 8" key="1">
    <citation type="submission" date="2019-07" db="EMBL/GenBank/DDBJ databases">
        <title>WGS assembly of Gossypium tomentosum.</title>
        <authorList>
            <person name="Chen Z.J."/>
            <person name="Sreedasyam A."/>
            <person name="Ando A."/>
            <person name="Song Q."/>
            <person name="De L."/>
            <person name="Hulse-Kemp A."/>
            <person name="Ding M."/>
            <person name="Ye W."/>
            <person name="Kirkbride R."/>
            <person name="Jenkins J."/>
            <person name="Plott C."/>
            <person name="Lovell J."/>
            <person name="Lin Y.-M."/>
            <person name="Vaughn R."/>
            <person name="Liu B."/>
            <person name="Li W."/>
            <person name="Simpson S."/>
            <person name="Scheffler B."/>
            <person name="Saski C."/>
            <person name="Grover C."/>
            <person name="Hu G."/>
            <person name="Conover J."/>
            <person name="Carlson J."/>
            <person name="Shu S."/>
            <person name="Boston L."/>
            <person name="Williams M."/>
            <person name="Peterson D."/>
            <person name="Mcgee K."/>
            <person name="Jones D."/>
            <person name="Wendel J."/>
            <person name="Stelly D."/>
            <person name="Grimwood J."/>
            <person name="Schmutz J."/>
        </authorList>
    </citation>
    <scope>NUCLEOTIDE SEQUENCE [LARGE SCALE GENOMIC DNA]</scope>
    <source>
        <strain evidence="7">7179.01</strain>
    </source>
</reference>
<dbReference type="EMBL" id="CM017621">
    <property type="protein sequence ID" value="TYH98173.1"/>
    <property type="molecule type" value="Genomic_DNA"/>
</dbReference>
<dbReference type="InterPro" id="IPR036961">
    <property type="entry name" value="Kinesin_motor_dom_sf"/>
</dbReference>
<dbReference type="GO" id="GO:0008017">
    <property type="term" value="F:microtubule binding"/>
    <property type="evidence" value="ECO:0007669"/>
    <property type="project" value="InterPro"/>
</dbReference>
<organism evidence="7 8">
    <name type="scientific">Gossypium tomentosum</name>
    <name type="common">Hawaiian cotton</name>
    <name type="synonym">Gossypium sandvicense</name>
    <dbReference type="NCBI Taxonomy" id="34277"/>
    <lineage>
        <taxon>Eukaryota</taxon>
        <taxon>Viridiplantae</taxon>
        <taxon>Streptophyta</taxon>
        <taxon>Embryophyta</taxon>
        <taxon>Tracheophyta</taxon>
        <taxon>Spermatophyta</taxon>
        <taxon>Magnoliopsida</taxon>
        <taxon>eudicotyledons</taxon>
        <taxon>Gunneridae</taxon>
        <taxon>Pentapetalae</taxon>
        <taxon>rosids</taxon>
        <taxon>malvids</taxon>
        <taxon>Malvales</taxon>
        <taxon>Malvaceae</taxon>
        <taxon>Malvoideae</taxon>
        <taxon>Gossypium</taxon>
    </lineage>
</organism>